<dbReference type="AlphaFoldDB" id="A0A8J7Z685"/>
<proteinExistence type="predicted"/>
<keyword evidence="2" id="KW-1185">Reference proteome</keyword>
<organism evidence="1 2">
    <name type="scientific">Myxacorys almedinensis A</name>
    <dbReference type="NCBI Taxonomy" id="2690445"/>
    <lineage>
        <taxon>Bacteria</taxon>
        <taxon>Bacillati</taxon>
        <taxon>Cyanobacteriota</taxon>
        <taxon>Cyanophyceae</taxon>
        <taxon>Leptolyngbyales</taxon>
        <taxon>Leptolyngbyaceae</taxon>
        <taxon>Myxacorys</taxon>
        <taxon>Myxacorys almedinensis</taxon>
    </lineage>
</organism>
<evidence type="ECO:0000313" key="2">
    <source>
        <dbReference type="Proteomes" id="UP000646053"/>
    </source>
</evidence>
<dbReference type="Proteomes" id="UP000646053">
    <property type="component" value="Unassembled WGS sequence"/>
</dbReference>
<dbReference type="RefSeq" id="WP_162421725.1">
    <property type="nucleotide sequence ID" value="NZ_WVIE01000002.1"/>
</dbReference>
<accession>A0A8J7Z685</accession>
<protein>
    <submittedName>
        <fullName evidence="1">Uncharacterized protein</fullName>
    </submittedName>
</protein>
<sequence>MANRKSTLLLRDSVNVGLMVLSLVGRLAQNSRDRRANFSRLTNQSEINGAIAAIQKQSDGHE</sequence>
<reference evidence="1" key="1">
    <citation type="submission" date="2019-12" db="EMBL/GenBank/DDBJ databases">
        <title>High-Quality draft genome sequences of three cyanobacteria isolated from the limestone walls of the Old Cathedral of Coimbra.</title>
        <authorList>
            <person name="Tiago I."/>
            <person name="Soares F."/>
            <person name="Portugal A."/>
        </authorList>
    </citation>
    <scope>NUCLEOTIDE SEQUENCE</scope>
    <source>
        <strain evidence="1">A</strain>
    </source>
</reference>
<evidence type="ECO:0000313" key="1">
    <source>
        <dbReference type="EMBL" id="NDJ16230.1"/>
    </source>
</evidence>
<comment type="caution">
    <text evidence="1">The sequence shown here is derived from an EMBL/GenBank/DDBJ whole genome shotgun (WGS) entry which is preliminary data.</text>
</comment>
<name>A0A8J7Z685_9CYAN</name>
<gene>
    <name evidence="1" type="ORF">GS601_02815</name>
</gene>
<dbReference type="EMBL" id="WVIE01000002">
    <property type="protein sequence ID" value="NDJ16230.1"/>
    <property type="molecule type" value="Genomic_DNA"/>
</dbReference>